<keyword evidence="2" id="KW-1185">Reference proteome</keyword>
<evidence type="ECO:0000313" key="2">
    <source>
        <dbReference type="Proteomes" id="UP000267821"/>
    </source>
</evidence>
<dbReference type="InParanoid" id="A0A3N4LFT7"/>
<reference evidence="1 2" key="1">
    <citation type="journal article" date="2018" name="Nat. Ecol. Evol.">
        <title>Pezizomycetes genomes reveal the molecular basis of ectomycorrhizal truffle lifestyle.</title>
        <authorList>
            <person name="Murat C."/>
            <person name="Payen T."/>
            <person name="Noel B."/>
            <person name="Kuo A."/>
            <person name="Morin E."/>
            <person name="Chen J."/>
            <person name="Kohler A."/>
            <person name="Krizsan K."/>
            <person name="Balestrini R."/>
            <person name="Da Silva C."/>
            <person name="Montanini B."/>
            <person name="Hainaut M."/>
            <person name="Levati E."/>
            <person name="Barry K.W."/>
            <person name="Belfiori B."/>
            <person name="Cichocki N."/>
            <person name="Clum A."/>
            <person name="Dockter R.B."/>
            <person name="Fauchery L."/>
            <person name="Guy J."/>
            <person name="Iotti M."/>
            <person name="Le Tacon F."/>
            <person name="Lindquist E.A."/>
            <person name="Lipzen A."/>
            <person name="Malagnac F."/>
            <person name="Mello A."/>
            <person name="Molinier V."/>
            <person name="Miyauchi S."/>
            <person name="Poulain J."/>
            <person name="Riccioni C."/>
            <person name="Rubini A."/>
            <person name="Sitrit Y."/>
            <person name="Splivallo R."/>
            <person name="Traeger S."/>
            <person name="Wang M."/>
            <person name="Zifcakova L."/>
            <person name="Wipf D."/>
            <person name="Zambonelli A."/>
            <person name="Paolocci F."/>
            <person name="Nowrousian M."/>
            <person name="Ottonello S."/>
            <person name="Baldrian P."/>
            <person name="Spatafora J.W."/>
            <person name="Henrissat B."/>
            <person name="Nagy L.G."/>
            <person name="Aury J.M."/>
            <person name="Wincker P."/>
            <person name="Grigoriev I.V."/>
            <person name="Bonfante P."/>
            <person name="Martin F.M."/>
        </authorList>
    </citation>
    <scope>NUCLEOTIDE SEQUENCE [LARGE SCALE GENOMIC DNA]</scope>
    <source>
        <strain evidence="1 2">ATCC MYA-4762</strain>
    </source>
</reference>
<sequence>MKDDSTKQKMKEKTSYSKLTQVPDIETTDILSDSERTPSYMMVGNRDNKNQKKQKLKWFTSYSKMSLLDTEKRLGFIVETFVSSAVPVNNMLATAQQECVRPGADAILNIKEKVYDAIVQYLDIEGYPELNPDFNEANISDLVLYTIGPIISSVKRFTGRNILLRREKEIVSTDSETGGKEEFVVIDLISIMERNFVLIIEAKRSSLAEAIKQCLLSLKDMRDNNGAGKVYGFITIGESWRMLSYDGTSFETTQKIHLLFEGMEQEKERWMKDYSILVDCIYAVLSVGGIVKKDVTVVA</sequence>
<protein>
    <submittedName>
        <fullName evidence="1">Uncharacterized protein</fullName>
    </submittedName>
</protein>
<accession>A0A3N4LFT7</accession>
<dbReference type="OrthoDB" id="5355583at2759"/>
<name>A0A3N4LFT7_9PEZI</name>
<organism evidence="1 2">
    <name type="scientific">Terfezia boudieri ATCC MYA-4762</name>
    <dbReference type="NCBI Taxonomy" id="1051890"/>
    <lineage>
        <taxon>Eukaryota</taxon>
        <taxon>Fungi</taxon>
        <taxon>Dikarya</taxon>
        <taxon>Ascomycota</taxon>
        <taxon>Pezizomycotina</taxon>
        <taxon>Pezizomycetes</taxon>
        <taxon>Pezizales</taxon>
        <taxon>Pezizaceae</taxon>
        <taxon>Terfezia</taxon>
    </lineage>
</organism>
<dbReference type="AlphaFoldDB" id="A0A3N4LFT7"/>
<evidence type="ECO:0000313" key="1">
    <source>
        <dbReference type="EMBL" id="RPB21753.1"/>
    </source>
</evidence>
<gene>
    <name evidence="1" type="ORF">L211DRAFT_417012</name>
</gene>
<proteinExistence type="predicted"/>
<dbReference type="EMBL" id="ML121557">
    <property type="protein sequence ID" value="RPB21753.1"/>
    <property type="molecule type" value="Genomic_DNA"/>
</dbReference>
<dbReference type="Proteomes" id="UP000267821">
    <property type="component" value="Unassembled WGS sequence"/>
</dbReference>